<protein>
    <submittedName>
        <fullName evidence="2">Uncharacterized protein</fullName>
    </submittedName>
</protein>
<accession>A0A2M9WP37</accession>
<organism evidence="2 3">
    <name type="scientific">Lactobacillus crispatus</name>
    <dbReference type="NCBI Taxonomy" id="47770"/>
    <lineage>
        <taxon>Bacteria</taxon>
        <taxon>Bacillati</taxon>
        <taxon>Bacillota</taxon>
        <taxon>Bacilli</taxon>
        <taxon>Lactobacillales</taxon>
        <taxon>Lactobacillaceae</taxon>
        <taxon>Lactobacillus</taxon>
    </lineage>
</organism>
<comment type="caution">
    <text evidence="2">The sequence shown here is derived from an EMBL/GenBank/DDBJ whole genome shotgun (WGS) entry which is preliminary data.</text>
</comment>
<gene>
    <name evidence="2" type="ORF">BHU41_06760</name>
</gene>
<evidence type="ECO:0000313" key="3">
    <source>
        <dbReference type="Proteomes" id="UP000231914"/>
    </source>
</evidence>
<keyword evidence="1" id="KW-0472">Membrane</keyword>
<sequence length="79" mass="9345">MWILLIYLGVISLVTFFVKKYPQIKFFKYVKQYRGLLISLVSLCCIIYMIIKHGYQPFIYTFILILLVGIGYIVKDNVN</sequence>
<feature type="transmembrane region" description="Helical" evidence="1">
    <location>
        <begin position="6"/>
        <end position="21"/>
    </location>
</feature>
<evidence type="ECO:0000256" key="1">
    <source>
        <dbReference type="SAM" id="Phobius"/>
    </source>
</evidence>
<reference evidence="2 3" key="1">
    <citation type="submission" date="2016-10" db="EMBL/GenBank/DDBJ databases">
        <title>WGS of isloates from the oral cavity of healthy individuals.</title>
        <authorList>
            <person name="Sharma S."/>
            <person name="Pal V.K."/>
            <person name="Patil P.B."/>
            <person name="Korpole S."/>
            <person name="Grover V."/>
        </authorList>
    </citation>
    <scope>NUCLEOTIDE SEQUENCE [LARGE SCALE GENOMIC DNA]</scope>
    <source>
        <strain evidence="2 3">DISK12</strain>
    </source>
</reference>
<dbReference type="EMBL" id="MKXG01000032">
    <property type="protein sequence ID" value="PJZ17183.1"/>
    <property type="molecule type" value="Genomic_DNA"/>
</dbReference>
<proteinExistence type="predicted"/>
<feature type="transmembrane region" description="Helical" evidence="1">
    <location>
        <begin position="57"/>
        <end position="74"/>
    </location>
</feature>
<keyword evidence="1" id="KW-0812">Transmembrane</keyword>
<keyword evidence="1" id="KW-1133">Transmembrane helix</keyword>
<feature type="transmembrane region" description="Helical" evidence="1">
    <location>
        <begin position="33"/>
        <end position="51"/>
    </location>
</feature>
<dbReference type="Proteomes" id="UP000231914">
    <property type="component" value="Unassembled WGS sequence"/>
</dbReference>
<dbReference type="AlphaFoldDB" id="A0A2M9WP37"/>
<evidence type="ECO:0000313" key="2">
    <source>
        <dbReference type="EMBL" id="PJZ17183.1"/>
    </source>
</evidence>
<name>A0A2M9WP37_9LACO</name>